<evidence type="ECO:0000259" key="1">
    <source>
        <dbReference type="Pfam" id="PF01266"/>
    </source>
</evidence>
<organism evidence="2 3">
    <name type="scientific">Paractinoplanes ovalisporus</name>
    <dbReference type="NCBI Taxonomy" id="2810368"/>
    <lineage>
        <taxon>Bacteria</taxon>
        <taxon>Bacillati</taxon>
        <taxon>Actinomycetota</taxon>
        <taxon>Actinomycetes</taxon>
        <taxon>Micromonosporales</taxon>
        <taxon>Micromonosporaceae</taxon>
        <taxon>Paractinoplanes</taxon>
    </lineage>
</organism>
<dbReference type="Proteomes" id="UP000632138">
    <property type="component" value="Unassembled WGS sequence"/>
</dbReference>
<evidence type="ECO:0000313" key="2">
    <source>
        <dbReference type="EMBL" id="MBM2615535.1"/>
    </source>
</evidence>
<dbReference type="InterPro" id="IPR036188">
    <property type="entry name" value="FAD/NAD-bd_sf"/>
</dbReference>
<dbReference type="Pfam" id="PF01266">
    <property type="entry name" value="DAO"/>
    <property type="match status" value="1"/>
</dbReference>
<sequence>MIEKSLADAEPAVFWTTRGGAPDPEPPVRDGDSADLVIIGGGFTGLWAAVQALQDDPGADVLILEAEQVGYGASGRNGGFVSESLTHGIGHGQARWPAEQARLIELGRRNVAEIAKTLLDAAIDADLRLVGKTTWATAPHHVGELAALARLYAEAGDRVTLLSAEEGRADVHSPTYLGGLRIHESGGLVDPAALTFGLARLAGSLGARRHDNSPIIAIKNDKSCVSVEVEPGGRGVADGRDAVGGDAGMHRASGGRNVARVRARRVLIATNAFPSPLKRVRPYVLPVYDHVLVTEPLSAAQWESVGWAERQGLTDNGNQFHYYRPTADGRILWGGYDAIYHFGGRLRAAYEQRAATHRLLARHFFETFPQLAGLRFTHRWGGVIDSTSRFTPIFGTAHRGRVAYAVGYTGLGVASSRFGARVALDLLGGRPTELTGLAMVRRRGVPFPPEPVRWPVVALTRRQMVRADANGGRRGAWLRLLDRFGVGFDS</sequence>
<dbReference type="SUPFAM" id="SSF51905">
    <property type="entry name" value="FAD/NAD(P)-binding domain"/>
    <property type="match status" value="1"/>
</dbReference>
<dbReference type="RefSeq" id="WP_203375416.1">
    <property type="nucleotide sequence ID" value="NZ_JAENHP010000002.1"/>
</dbReference>
<dbReference type="PANTHER" id="PTHR13847:SF281">
    <property type="entry name" value="FAD DEPENDENT OXIDOREDUCTASE DOMAIN-CONTAINING PROTEIN"/>
    <property type="match status" value="1"/>
</dbReference>
<comment type="caution">
    <text evidence="2">The sequence shown here is derived from an EMBL/GenBank/DDBJ whole genome shotgun (WGS) entry which is preliminary data.</text>
</comment>
<reference evidence="2 3" key="1">
    <citation type="submission" date="2021-01" db="EMBL/GenBank/DDBJ databases">
        <title>Actinoplanes sp. nov. LDG1-06 isolated from lichen.</title>
        <authorList>
            <person name="Saeng-In P."/>
            <person name="Phongsopitanun W."/>
            <person name="Kanchanasin P."/>
            <person name="Yuki M."/>
            <person name="Kudo T."/>
            <person name="Ohkuma M."/>
            <person name="Tanasupawat S."/>
        </authorList>
    </citation>
    <scope>NUCLEOTIDE SEQUENCE [LARGE SCALE GENOMIC DNA]</scope>
    <source>
        <strain evidence="2 3">LDG1-06</strain>
    </source>
</reference>
<proteinExistence type="predicted"/>
<gene>
    <name evidence="2" type="ORF">JIG36_08145</name>
</gene>
<keyword evidence="3" id="KW-1185">Reference proteome</keyword>
<accession>A0ABS2A6T5</accession>
<name>A0ABS2A6T5_9ACTN</name>
<dbReference type="Gene3D" id="3.50.50.60">
    <property type="entry name" value="FAD/NAD(P)-binding domain"/>
    <property type="match status" value="1"/>
</dbReference>
<dbReference type="PANTHER" id="PTHR13847">
    <property type="entry name" value="SARCOSINE DEHYDROGENASE-RELATED"/>
    <property type="match status" value="1"/>
</dbReference>
<feature type="domain" description="FAD dependent oxidoreductase" evidence="1">
    <location>
        <begin position="35"/>
        <end position="423"/>
    </location>
</feature>
<dbReference type="EMBL" id="JAENHP010000002">
    <property type="protein sequence ID" value="MBM2615535.1"/>
    <property type="molecule type" value="Genomic_DNA"/>
</dbReference>
<dbReference type="InterPro" id="IPR006076">
    <property type="entry name" value="FAD-dep_OxRdtase"/>
</dbReference>
<evidence type="ECO:0000313" key="3">
    <source>
        <dbReference type="Proteomes" id="UP000632138"/>
    </source>
</evidence>
<dbReference type="Gene3D" id="3.30.9.10">
    <property type="entry name" value="D-Amino Acid Oxidase, subunit A, domain 2"/>
    <property type="match status" value="1"/>
</dbReference>
<protein>
    <submittedName>
        <fullName evidence="2">FAD-dependent oxidoreductase</fullName>
    </submittedName>
</protein>